<evidence type="ECO:0000313" key="3">
    <source>
        <dbReference type="Proteomes" id="UP001176500"/>
    </source>
</evidence>
<evidence type="ECO:0000313" key="2">
    <source>
        <dbReference type="EMBL" id="MDN6881229.1"/>
    </source>
</evidence>
<keyword evidence="1" id="KW-0732">Signal</keyword>
<feature type="chain" id="PRO_5047492731" evidence="1">
    <location>
        <begin position="25"/>
        <end position="137"/>
    </location>
</feature>
<accession>A0ABT8LX75</accession>
<dbReference type="Proteomes" id="UP001176500">
    <property type="component" value="Unassembled WGS sequence"/>
</dbReference>
<reference evidence="2" key="1">
    <citation type="submission" date="2023-05" db="EMBL/GenBank/DDBJ databases">
        <title>Cannabis rhizosphere genomes.</title>
        <authorList>
            <person name="Goff K.L."/>
        </authorList>
    </citation>
    <scope>NUCLEOTIDE SEQUENCE</scope>
    <source>
        <strain evidence="2">SPPC 2817</strain>
    </source>
</reference>
<proteinExistence type="predicted"/>
<dbReference type="EMBL" id="JASMRX010000022">
    <property type="protein sequence ID" value="MDN6881229.1"/>
    <property type="molecule type" value="Genomic_DNA"/>
</dbReference>
<sequence>MELTMRILKLLIPFLILHSSFLKAAENTEYEILKKTSFFSLGMNGFAGKISDGEMAYNAILNKNNSKDIFIRLAKDEKATPEAKLYAACGLIKLSYREMDPLFLPYKKNKITLLKGDVLRRVSFYDEYTSVLKHGCK</sequence>
<comment type="caution">
    <text evidence="2">The sequence shown here is derived from an EMBL/GenBank/DDBJ whole genome shotgun (WGS) entry which is preliminary data.</text>
</comment>
<evidence type="ECO:0000256" key="1">
    <source>
        <dbReference type="SAM" id="SignalP"/>
    </source>
</evidence>
<feature type="signal peptide" evidence="1">
    <location>
        <begin position="1"/>
        <end position="24"/>
    </location>
</feature>
<name>A0ABT8LX75_9GAMM</name>
<dbReference type="NCBIfam" id="NF041432">
    <property type="entry name" value="MchS3"/>
    <property type="match status" value="1"/>
</dbReference>
<keyword evidence="3" id="KW-1185">Reference proteome</keyword>
<gene>
    <name evidence="2" type="primary">mchS3</name>
    <name evidence="2" type="ORF">QO199_21505</name>
</gene>
<organism evidence="2 3">
    <name type="scientific">Serratia bockelmannii</name>
    <dbReference type="NCBI Taxonomy" id="2703793"/>
    <lineage>
        <taxon>Bacteria</taxon>
        <taxon>Pseudomonadati</taxon>
        <taxon>Pseudomonadota</taxon>
        <taxon>Gammaproteobacteria</taxon>
        <taxon>Enterobacterales</taxon>
        <taxon>Yersiniaceae</taxon>
        <taxon>Serratia</taxon>
    </lineage>
</organism>
<dbReference type="RefSeq" id="WP_192974014.1">
    <property type="nucleotide sequence ID" value="NZ_JASMRX010000022.1"/>
</dbReference>
<protein>
    <submittedName>
        <fullName evidence="2">MchS3 family protein</fullName>
    </submittedName>
</protein>